<evidence type="ECO:0000256" key="1">
    <source>
        <dbReference type="SAM" id="MobiDB-lite"/>
    </source>
</evidence>
<reference evidence="3" key="1">
    <citation type="submission" date="2025-08" db="UniProtKB">
        <authorList>
            <consortium name="RefSeq"/>
        </authorList>
    </citation>
    <scope>IDENTIFICATION</scope>
    <source>
        <tissue evidence="3">Muscle</tissue>
    </source>
</reference>
<organism evidence="2 3">
    <name type="scientific">Limulus polyphemus</name>
    <name type="common">Atlantic horseshoe crab</name>
    <dbReference type="NCBI Taxonomy" id="6850"/>
    <lineage>
        <taxon>Eukaryota</taxon>
        <taxon>Metazoa</taxon>
        <taxon>Ecdysozoa</taxon>
        <taxon>Arthropoda</taxon>
        <taxon>Chelicerata</taxon>
        <taxon>Merostomata</taxon>
        <taxon>Xiphosura</taxon>
        <taxon>Limulidae</taxon>
        <taxon>Limulus</taxon>
    </lineage>
</organism>
<protein>
    <submittedName>
        <fullName evidence="3">Uncharacterized protein LOC106470695</fullName>
    </submittedName>
</protein>
<accession>A0ABM1BQI1</accession>
<keyword evidence="2" id="KW-1185">Reference proteome</keyword>
<dbReference type="RefSeq" id="XP_013786712.2">
    <property type="nucleotide sequence ID" value="XM_013931258.2"/>
</dbReference>
<evidence type="ECO:0000313" key="3">
    <source>
        <dbReference type="RefSeq" id="XP_013786712.2"/>
    </source>
</evidence>
<name>A0ABM1BQI1_LIMPO</name>
<feature type="compositionally biased region" description="Polar residues" evidence="1">
    <location>
        <begin position="134"/>
        <end position="145"/>
    </location>
</feature>
<dbReference type="GeneID" id="106470695"/>
<gene>
    <name evidence="3" type="primary">LOC106470695</name>
</gene>
<sequence>MELFGKFQFVFIFVQAGDEDEITKEHKDSRPDGHETVDESVTLLDQETLLQSTLPTNKTMGLVAQVTGTVTGQSRIPLSVSTSGSNIRAPKALTSQDADKMSSDHRIQFTTYEPLSLTSIINNDIDQRIKESNPKPTSSSENFPSGTGRGTWQELTLFGASDSRGGRSFPGTTEASTSCTMGVTAPGFKFLVTTYLVLSAILG</sequence>
<dbReference type="Proteomes" id="UP000694941">
    <property type="component" value="Unplaced"/>
</dbReference>
<feature type="region of interest" description="Disordered" evidence="1">
    <location>
        <begin position="129"/>
        <end position="150"/>
    </location>
</feature>
<proteinExistence type="predicted"/>
<evidence type="ECO:0000313" key="2">
    <source>
        <dbReference type="Proteomes" id="UP000694941"/>
    </source>
</evidence>